<dbReference type="EMBL" id="PEXW01000062">
    <property type="protein sequence ID" value="PIS40545.1"/>
    <property type="molecule type" value="Genomic_DNA"/>
</dbReference>
<dbReference type="SUPFAM" id="SSF69318">
    <property type="entry name" value="Integrin alpha N-terminal domain"/>
    <property type="match status" value="1"/>
</dbReference>
<dbReference type="PROSITE" id="PS50853">
    <property type="entry name" value="FN3"/>
    <property type="match status" value="1"/>
</dbReference>
<dbReference type="InterPro" id="IPR036116">
    <property type="entry name" value="FN3_sf"/>
</dbReference>
<feature type="transmembrane region" description="Helical" evidence="3">
    <location>
        <begin position="21"/>
        <end position="40"/>
    </location>
</feature>
<feature type="domain" description="Fibronectin type-III" evidence="4">
    <location>
        <begin position="53"/>
        <end position="160"/>
    </location>
</feature>
<feature type="region of interest" description="Disordered" evidence="2">
    <location>
        <begin position="189"/>
        <end position="218"/>
    </location>
</feature>
<keyword evidence="1" id="KW-0732">Signal</keyword>
<evidence type="ECO:0000256" key="1">
    <source>
        <dbReference type="ARBA" id="ARBA00022729"/>
    </source>
</evidence>
<dbReference type="Proteomes" id="UP000236845">
    <property type="component" value="Unassembled WGS sequence"/>
</dbReference>
<evidence type="ECO:0000313" key="5">
    <source>
        <dbReference type="EMBL" id="PIS40545.1"/>
    </source>
</evidence>
<gene>
    <name evidence="5" type="ORF">COT26_02750</name>
</gene>
<dbReference type="InterPro" id="IPR013783">
    <property type="entry name" value="Ig-like_fold"/>
</dbReference>
<sequence>MRPETFLKLTETKTRTTVHPILALSIVAFWAGLAGLVFYLNTQSQDFQLRQYVASEVKAAAEDATNSIRLNWTAPGDDGNSGQASTYEIRYSTTPLNETSWNFATQLSSPPKPKPAGQSESFLVTQLQPNQTYYFGLKTLDEAGNTSAISNIATKKTSAVSFPNCVENWNCNAWSACESGQQTRSCADQSACGTQTNKPAESQSCPASTNQTTDSVPPNSVITAAPTTTQITPTFTFTWSGLDDTTSTNNLKFSYKLDNRAWSSWNTQTSLTVDNLKNGQHVFQVRSQDQAGNIDPSPASATFQVRLNSFLAVGVQKGGQPKVRTYNFNGVLLNQFSAFESAYRGGIQVTVGDLGQDGHSEIVVSSNSGHRGEVKIFRPDGSLITNFLPYGMSYRDGLNLAIADINGDGLAEIITAKQKGLPNVRVFGYRLNRYTQVYKEFNAESVNYRSGISLAAGDINGDGRDEIITAPAGSGSNALRVFRLQGNTIRQVAAKSKILDSANSGIAIATGDLSGDGSAEIIVGPQKNYAPIIRIFTLRGTNIVKLRRDYRAFRTVDRAGIRLSTADFNFDGKADFFISYGDIVQPKITVFSGSNFVKLKTLNVFSSRDRLILSHSSGV</sequence>
<evidence type="ECO:0000256" key="3">
    <source>
        <dbReference type="SAM" id="Phobius"/>
    </source>
</evidence>
<evidence type="ECO:0000313" key="6">
    <source>
        <dbReference type="Proteomes" id="UP000236845"/>
    </source>
</evidence>
<dbReference type="Pfam" id="PF13517">
    <property type="entry name" value="FG-GAP_3"/>
    <property type="match status" value="1"/>
</dbReference>
<protein>
    <recommendedName>
        <fullName evidence="4">Fibronectin type-III domain-containing protein</fullName>
    </recommendedName>
</protein>
<dbReference type="PANTHER" id="PTHR46580">
    <property type="entry name" value="SENSOR KINASE-RELATED"/>
    <property type="match status" value="1"/>
</dbReference>
<organism evidence="5 6">
    <name type="scientific">Candidatus Kerfeldbacteria bacterium CG08_land_8_20_14_0_20_43_14</name>
    <dbReference type="NCBI Taxonomy" id="2014246"/>
    <lineage>
        <taxon>Bacteria</taxon>
        <taxon>Candidatus Kerfeldiibacteriota</taxon>
    </lineage>
</organism>
<proteinExistence type="predicted"/>
<dbReference type="InterPro" id="IPR003961">
    <property type="entry name" value="FN3_dom"/>
</dbReference>
<evidence type="ECO:0000259" key="4">
    <source>
        <dbReference type="PROSITE" id="PS50853"/>
    </source>
</evidence>
<dbReference type="Gene3D" id="2.60.40.10">
    <property type="entry name" value="Immunoglobulins"/>
    <property type="match status" value="2"/>
</dbReference>
<keyword evidence="3" id="KW-0472">Membrane</keyword>
<comment type="caution">
    <text evidence="5">The sequence shown here is derived from an EMBL/GenBank/DDBJ whole genome shotgun (WGS) entry which is preliminary data.</text>
</comment>
<name>A0A2H0YPW4_9BACT</name>
<dbReference type="AlphaFoldDB" id="A0A2H0YPW4"/>
<dbReference type="SMART" id="SM00060">
    <property type="entry name" value="FN3"/>
    <property type="match status" value="2"/>
</dbReference>
<dbReference type="Gene3D" id="2.130.10.130">
    <property type="entry name" value="Integrin alpha, N-terminal"/>
    <property type="match status" value="1"/>
</dbReference>
<keyword evidence="3" id="KW-1133">Transmembrane helix</keyword>
<dbReference type="SUPFAM" id="SSF49265">
    <property type="entry name" value="Fibronectin type III"/>
    <property type="match status" value="1"/>
</dbReference>
<accession>A0A2H0YPW4</accession>
<dbReference type="InterPro" id="IPR028994">
    <property type="entry name" value="Integrin_alpha_N"/>
</dbReference>
<dbReference type="CDD" id="cd00063">
    <property type="entry name" value="FN3"/>
    <property type="match status" value="1"/>
</dbReference>
<dbReference type="Pfam" id="PF00041">
    <property type="entry name" value="fn3"/>
    <property type="match status" value="1"/>
</dbReference>
<dbReference type="InterPro" id="IPR013517">
    <property type="entry name" value="FG-GAP"/>
</dbReference>
<evidence type="ECO:0000256" key="2">
    <source>
        <dbReference type="SAM" id="MobiDB-lite"/>
    </source>
</evidence>
<reference evidence="6" key="1">
    <citation type="submission" date="2017-09" db="EMBL/GenBank/DDBJ databases">
        <title>Depth-based differentiation of microbial function through sediment-hosted aquifers and enrichment of novel symbionts in the deep terrestrial subsurface.</title>
        <authorList>
            <person name="Probst A.J."/>
            <person name="Ladd B."/>
            <person name="Jarett J.K."/>
            <person name="Geller-Mcgrath D.E."/>
            <person name="Sieber C.M.K."/>
            <person name="Emerson J.B."/>
            <person name="Anantharaman K."/>
            <person name="Thomas B.C."/>
            <person name="Malmstrom R."/>
            <person name="Stieglmeier M."/>
            <person name="Klingl A."/>
            <person name="Woyke T."/>
            <person name="Ryan C.M."/>
            <person name="Banfield J.F."/>
        </authorList>
    </citation>
    <scope>NUCLEOTIDE SEQUENCE [LARGE SCALE GENOMIC DNA]</scope>
</reference>
<keyword evidence="3" id="KW-0812">Transmembrane</keyword>